<evidence type="ECO:0000256" key="5">
    <source>
        <dbReference type="ARBA" id="ARBA00035650"/>
    </source>
</evidence>
<accession>A0A377Q4I7</accession>
<evidence type="ECO:0000256" key="1">
    <source>
        <dbReference type="ARBA" id="ARBA00004613"/>
    </source>
</evidence>
<comment type="similarity">
    <text evidence="5">Belongs to the SctB/SipC family.</text>
</comment>
<dbReference type="Proteomes" id="UP000255108">
    <property type="component" value="Unassembled WGS sequence"/>
</dbReference>
<gene>
    <name evidence="7" type="ORF">EV682_1319</name>
    <name evidence="6" type="ORF">NCTC11159_01206</name>
</gene>
<dbReference type="InterPro" id="IPR005427">
    <property type="entry name" value="BipC/SctB"/>
</dbReference>
<evidence type="ECO:0000313" key="7">
    <source>
        <dbReference type="EMBL" id="TCU80255.1"/>
    </source>
</evidence>
<comment type="subcellular location">
    <subcellularLocation>
        <location evidence="1">Secreted</location>
    </subcellularLocation>
</comment>
<reference evidence="6 8" key="1">
    <citation type="submission" date="2018-06" db="EMBL/GenBank/DDBJ databases">
        <authorList>
            <consortium name="Pathogen Informatics"/>
            <person name="Doyle S."/>
        </authorList>
    </citation>
    <scope>NUCLEOTIDE SEQUENCE [LARGE SCALE GENOMIC DNA]</scope>
    <source>
        <strain evidence="6 8">NCTC11159</strain>
    </source>
</reference>
<evidence type="ECO:0000313" key="9">
    <source>
        <dbReference type="Proteomes" id="UP000295794"/>
    </source>
</evidence>
<dbReference type="OrthoDB" id="9178435at2"/>
<name>A0A377Q4I7_9NEIS</name>
<protein>
    <recommendedName>
        <fullName evidence="2">Effector protein BipC</fullName>
    </recommendedName>
</protein>
<dbReference type="Pfam" id="PF09599">
    <property type="entry name" value="IpaC_SipC"/>
    <property type="match status" value="1"/>
</dbReference>
<keyword evidence="9" id="KW-1185">Reference proteome</keyword>
<dbReference type="AlphaFoldDB" id="A0A377Q4I7"/>
<evidence type="ECO:0000256" key="4">
    <source>
        <dbReference type="ARBA" id="ARBA00023026"/>
    </source>
</evidence>
<organism evidence="6 8">
    <name type="scientific">Iodobacter fluviatilis</name>
    <dbReference type="NCBI Taxonomy" id="537"/>
    <lineage>
        <taxon>Bacteria</taxon>
        <taxon>Pseudomonadati</taxon>
        <taxon>Pseudomonadota</taxon>
        <taxon>Betaproteobacteria</taxon>
        <taxon>Neisseriales</taxon>
        <taxon>Chitinibacteraceae</taxon>
        <taxon>Iodobacter</taxon>
    </lineage>
</organism>
<dbReference type="EMBL" id="SMBT01000031">
    <property type="protein sequence ID" value="TCU80255.1"/>
    <property type="molecule type" value="Genomic_DNA"/>
</dbReference>
<dbReference type="Proteomes" id="UP000295794">
    <property type="component" value="Unassembled WGS sequence"/>
</dbReference>
<dbReference type="RefSeq" id="WP_115226520.1">
    <property type="nucleotide sequence ID" value="NZ_CAWOLO010000031.1"/>
</dbReference>
<reference evidence="7 9" key="2">
    <citation type="submission" date="2019-03" db="EMBL/GenBank/DDBJ databases">
        <title>Genomic Encyclopedia of Type Strains, Phase IV (KMG-IV): sequencing the most valuable type-strain genomes for metagenomic binning, comparative biology and taxonomic classification.</title>
        <authorList>
            <person name="Goeker M."/>
        </authorList>
    </citation>
    <scope>NUCLEOTIDE SEQUENCE [LARGE SCALE GENOMIC DNA]</scope>
    <source>
        <strain evidence="7 9">DSM 3764</strain>
    </source>
</reference>
<dbReference type="PRINTS" id="PR01608">
    <property type="entry name" value="BACINVASINC"/>
</dbReference>
<proteinExistence type="inferred from homology"/>
<evidence type="ECO:0000256" key="3">
    <source>
        <dbReference type="ARBA" id="ARBA00022525"/>
    </source>
</evidence>
<keyword evidence="3" id="KW-0964">Secreted</keyword>
<evidence type="ECO:0000256" key="2">
    <source>
        <dbReference type="ARBA" id="ARBA00020604"/>
    </source>
</evidence>
<dbReference type="EMBL" id="UGHR01000001">
    <property type="protein sequence ID" value="STQ90144.1"/>
    <property type="molecule type" value="Genomic_DNA"/>
</dbReference>
<keyword evidence="4" id="KW-0843">Virulence</keyword>
<evidence type="ECO:0000313" key="8">
    <source>
        <dbReference type="Proteomes" id="UP000255108"/>
    </source>
</evidence>
<dbReference type="GO" id="GO:0005576">
    <property type="term" value="C:extracellular region"/>
    <property type="evidence" value="ECO:0007669"/>
    <property type="project" value="UniProtKB-SubCell"/>
</dbReference>
<sequence length="342" mass="35612">MTTAISAAKSSPVFSTSAAVLKSVADVKGTAEGKKLSAGFEEKAAALPHAVPRSSIMAGAPDLRAPELSLDGAATKQVFDALDAVVEAPQDESFALHTLFSSDKMRGVPMDSDLLLALIVQLKALQLEQSASERNLGGKLTVLSFDGSKASADSQRLSGSAALGTAISSAAVSIGFAGVSLGKGVKAHQTHKNSLINNQGKANGLKLEVEKNQLRLSQHPEMPPRTKATLSKESASKMHMVRSHEEAHQLEVSRAGKLSGQAQVIATLPVGTLVDGAGQTVQKNEDALRTMVDAGVNVINQASKNADDVGNGSLDLAKQLQAMLRDYVQSKRDAFAAVASKI</sequence>
<evidence type="ECO:0000313" key="6">
    <source>
        <dbReference type="EMBL" id="STQ90144.1"/>
    </source>
</evidence>